<accession>D7D893</accession>
<dbReference type="Proteomes" id="UP000002573">
    <property type="component" value="Chromosome"/>
</dbReference>
<proteinExistence type="predicted"/>
<protein>
    <submittedName>
        <fullName evidence="1">Uncharacterized protein</fullName>
    </submittedName>
</protein>
<dbReference type="HOGENOM" id="CLU_3263983_0_0_2"/>
<organism evidence="1 2">
    <name type="scientific">Staphylothermus hellenicus (strain DSM 12710 / JCM 10830 / BK20S6-10-b1 / P8)</name>
    <dbReference type="NCBI Taxonomy" id="591019"/>
    <lineage>
        <taxon>Archaea</taxon>
        <taxon>Thermoproteota</taxon>
        <taxon>Thermoprotei</taxon>
        <taxon>Desulfurococcales</taxon>
        <taxon>Desulfurococcaceae</taxon>
        <taxon>Staphylothermus</taxon>
    </lineage>
</organism>
<reference evidence="2" key="1">
    <citation type="submission" date="2010-05" db="EMBL/GenBank/DDBJ databases">
        <title>Complete sequence of Staphylothermus hellenicus DSM 12710.</title>
        <authorList>
            <consortium name="US DOE Joint Genome Institute"/>
            <person name="Lucas S."/>
            <person name="Copeland A."/>
            <person name="Lapidus A."/>
            <person name="Cheng J.-F."/>
            <person name="Bruce D."/>
            <person name="Goodwin L."/>
            <person name="Pitluck S."/>
            <person name="Davenport K."/>
            <person name="Detter J.C."/>
            <person name="Han C."/>
            <person name="Tapia R."/>
            <person name="Larimer F."/>
            <person name="Land M."/>
            <person name="Hauser L."/>
            <person name="Kyrpides N."/>
            <person name="Mikhailova N."/>
            <person name="Anderson I.J."/>
            <person name="Woyke T."/>
        </authorList>
    </citation>
    <scope>NUCLEOTIDE SEQUENCE [LARGE SCALE GENOMIC DNA]</scope>
    <source>
        <strain evidence="2">DSM 12710 / JCM 10830 / BK20S6-10-b1 / P8</strain>
    </source>
</reference>
<dbReference type="EMBL" id="CP002051">
    <property type="protein sequence ID" value="ADI31989.1"/>
    <property type="molecule type" value="Genomic_DNA"/>
</dbReference>
<evidence type="ECO:0000313" key="2">
    <source>
        <dbReference type="Proteomes" id="UP000002573"/>
    </source>
</evidence>
<gene>
    <name evidence="1" type="ordered locus">Shell_0879</name>
</gene>
<sequence length="41" mass="4493">MEKAREGVRGYARQINAYNGGAGFIDSHFVDCLVENGGYVK</sequence>
<keyword evidence="2" id="KW-1185">Reference proteome</keyword>
<name>D7D893_STAHD</name>
<reference evidence="1 2" key="2">
    <citation type="journal article" date="2011" name="Stand. Genomic Sci.">
        <title>Complete genome sequence of Staphylothermus hellenicus P8.</title>
        <authorList>
            <person name="Anderson I."/>
            <person name="Wirth R."/>
            <person name="Lucas S."/>
            <person name="Copeland A."/>
            <person name="Lapidus A."/>
            <person name="Cheng J.F."/>
            <person name="Goodwin L."/>
            <person name="Pitluck S."/>
            <person name="Davenport K."/>
            <person name="Detter J.C."/>
            <person name="Han C."/>
            <person name="Tapia R."/>
            <person name="Land M."/>
            <person name="Hauser L."/>
            <person name="Pati A."/>
            <person name="Mikhailova N."/>
            <person name="Woyke T."/>
            <person name="Klenk H.P."/>
            <person name="Kyrpides N."/>
            <person name="Ivanova N."/>
        </authorList>
    </citation>
    <scope>NUCLEOTIDE SEQUENCE [LARGE SCALE GENOMIC DNA]</scope>
    <source>
        <strain evidence="2">DSM 12710 / JCM 10830 / BK20S6-10-b1 / P8</strain>
    </source>
</reference>
<dbReference type="STRING" id="591019.Shell_0879"/>
<evidence type="ECO:0000313" key="1">
    <source>
        <dbReference type="EMBL" id="ADI31989.1"/>
    </source>
</evidence>
<dbReference type="AlphaFoldDB" id="D7D893"/>
<dbReference type="KEGG" id="shc:Shell_0879"/>